<feature type="chain" id="PRO_5031569621" evidence="1">
    <location>
        <begin position="30"/>
        <end position="231"/>
    </location>
</feature>
<dbReference type="Pfam" id="PF07589">
    <property type="entry name" value="PEP-CTERM"/>
    <property type="match status" value="1"/>
</dbReference>
<feature type="signal peptide" evidence="1">
    <location>
        <begin position="1"/>
        <end position="29"/>
    </location>
</feature>
<gene>
    <name evidence="3" type="ORF">GTP56_15600</name>
</gene>
<evidence type="ECO:0000313" key="3">
    <source>
        <dbReference type="EMBL" id="MYM73616.1"/>
    </source>
</evidence>
<sequence length="231" mass="23140">MTKKKHLTQSLGALAGAVLMTLAAGAAHAGPVAESGDAGQLLGSAQTFTGSGAISAITGSLLTTSATDYADLFRIYLHAGSVFSATTTASAWNTNNFDSALFLFDSTGHGLVANDDDPNVGPQSTITISQTVGTSGYYYLAIAGTGYTPVSAGGSIFGDLAGKDQVGAVGAGGSGVLSGWQSISHENGDYEVVLQGAYANAAPVPEPATISMLMAGMGLVGVAARRRRSQV</sequence>
<accession>A0A7X4H1K3</accession>
<keyword evidence="1" id="KW-0732">Signal</keyword>
<dbReference type="InterPro" id="IPR013424">
    <property type="entry name" value="Ice-binding_C"/>
</dbReference>
<dbReference type="Gene3D" id="2.60.120.380">
    <property type="match status" value="1"/>
</dbReference>
<dbReference type="Proteomes" id="UP000469734">
    <property type="component" value="Unassembled WGS sequence"/>
</dbReference>
<organism evidence="3 4">
    <name type="scientific">Duganella margarita</name>
    <dbReference type="NCBI Taxonomy" id="2692170"/>
    <lineage>
        <taxon>Bacteria</taxon>
        <taxon>Pseudomonadati</taxon>
        <taxon>Pseudomonadota</taxon>
        <taxon>Betaproteobacteria</taxon>
        <taxon>Burkholderiales</taxon>
        <taxon>Oxalobacteraceae</taxon>
        <taxon>Telluria group</taxon>
        <taxon>Duganella</taxon>
    </lineage>
</organism>
<evidence type="ECO:0000259" key="2">
    <source>
        <dbReference type="Pfam" id="PF07589"/>
    </source>
</evidence>
<evidence type="ECO:0000256" key="1">
    <source>
        <dbReference type="SAM" id="SignalP"/>
    </source>
</evidence>
<protein>
    <submittedName>
        <fullName evidence="3">PEP-CTERM sorting domain-containing protein</fullName>
    </submittedName>
</protein>
<evidence type="ECO:0000313" key="4">
    <source>
        <dbReference type="Proteomes" id="UP000469734"/>
    </source>
</evidence>
<proteinExistence type="predicted"/>
<reference evidence="3 4" key="1">
    <citation type="submission" date="2019-12" db="EMBL/GenBank/DDBJ databases">
        <title>Novel species isolated from a subtropical stream in China.</title>
        <authorList>
            <person name="Lu H."/>
        </authorList>
    </citation>
    <scope>NUCLEOTIDE SEQUENCE [LARGE SCALE GENOMIC DNA]</scope>
    <source>
        <strain evidence="3 4">FT134W</strain>
    </source>
</reference>
<name>A0A7X4H1K3_9BURK</name>
<dbReference type="EMBL" id="WWCR01000015">
    <property type="protein sequence ID" value="MYM73616.1"/>
    <property type="molecule type" value="Genomic_DNA"/>
</dbReference>
<comment type="caution">
    <text evidence="3">The sequence shown here is derived from an EMBL/GenBank/DDBJ whole genome shotgun (WGS) entry which is preliminary data.</text>
</comment>
<dbReference type="RefSeq" id="WP_161050745.1">
    <property type="nucleotide sequence ID" value="NZ_WWCR01000015.1"/>
</dbReference>
<feature type="domain" description="Ice-binding protein C-terminal" evidence="2">
    <location>
        <begin position="203"/>
        <end position="227"/>
    </location>
</feature>
<dbReference type="AlphaFoldDB" id="A0A7X4H1K3"/>
<dbReference type="NCBIfam" id="TIGR02595">
    <property type="entry name" value="PEP_CTERM"/>
    <property type="match status" value="1"/>
</dbReference>